<keyword evidence="5" id="KW-0010">Activator</keyword>
<accession>A0A1I4Y2R5</accession>
<evidence type="ECO:0000256" key="8">
    <source>
        <dbReference type="ARBA" id="ARBA00044978"/>
    </source>
</evidence>
<dbReference type="EMBL" id="FOVG01000001">
    <property type="protein sequence ID" value="SFN32398.1"/>
    <property type="molecule type" value="Genomic_DNA"/>
</dbReference>
<keyword evidence="4" id="KW-0238">DNA-binding</keyword>
<dbReference type="AlphaFoldDB" id="A0A1I4Y2R5"/>
<gene>
    <name evidence="10" type="ORF">SAMN05428971_1020</name>
</gene>
<evidence type="ECO:0000256" key="6">
    <source>
        <dbReference type="ARBA" id="ARBA00023163"/>
    </source>
</evidence>
<name>A0A1I4Y2R5_9GAMM</name>
<evidence type="ECO:0000313" key="10">
    <source>
        <dbReference type="EMBL" id="SFN32398.1"/>
    </source>
</evidence>
<feature type="domain" description="HTH araC/xylS-type" evidence="9">
    <location>
        <begin position="189"/>
        <end position="287"/>
    </location>
</feature>
<dbReference type="PANTHER" id="PTHR46796:SF13">
    <property type="entry name" value="HTH-TYPE TRANSCRIPTIONAL ACTIVATOR RHAS"/>
    <property type="match status" value="1"/>
</dbReference>
<reference evidence="11" key="1">
    <citation type="submission" date="2016-10" db="EMBL/GenBank/DDBJ databases">
        <authorList>
            <person name="Varghese N."/>
            <person name="Submissions S."/>
        </authorList>
    </citation>
    <scope>NUCLEOTIDE SEQUENCE [LARGE SCALE GENOMIC DNA]</scope>
    <source>
        <strain evidence="11">OV426</strain>
    </source>
</reference>
<dbReference type="InterPro" id="IPR014710">
    <property type="entry name" value="RmlC-like_jellyroll"/>
</dbReference>
<keyword evidence="11" id="KW-1185">Reference proteome</keyword>
<proteinExistence type="predicted"/>
<keyword evidence="1" id="KW-0963">Cytoplasm</keyword>
<dbReference type="InterPro" id="IPR011051">
    <property type="entry name" value="RmlC_Cupin_sf"/>
</dbReference>
<evidence type="ECO:0000256" key="3">
    <source>
        <dbReference type="ARBA" id="ARBA00023015"/>
    </source>
</evidence>
<dbReference type="InterPro" id="IPR050204">
    <property type="entry name" value="AraC_XylS_family_regulators"/>
</dbReference>
<dbReference type="InterPro" id="IPR020449">
    <property type="entry name" value="Tscrpt_reg_AraC-type_HTH"/>
</dbReference>
<keyword evidence="7" id="KW-0684">Rhamnose metabolism</keyword>
<dbReference type="InterPro" id="IPR009057">
    <property type="entry name" value="Homeodomain-like_sf"/>
</dbReference>
<dbReference type="Pfam" id="PF12833">
    <property type="entry name" value="HTH_18"/>
    <property type="match status" value="1"/>
</dbReference>
<dbReference type="InterPro" id="IPR003313">
    <property type="entry name" value="AraC-bd"/>
</dbReference>
<evidence type="ECO:0000256" key="7">
    <source>
        <dbReference type="ARBA" id="ARBA00023308"/>
    </source>
</evidence>
<evidence type="ECO:0000256" key="4">
    <source>
        <dbReference type="ARBA" id="ARBA00023125"/>
    </source>
</evidence>
<evidence type="ECO:0000256" key="2">
    <source>
        <dbReference type="ARBA" id="ARBA00022737"/>
    </source>
</evidence>
<dbReference type="InterPro" id="IPR047220">
    <property type="entry name" value="RhaR_RhaS-like_N"/>
</dbReference>
<organism evidence="10 11">
    <name type="scientific">Candidatus Pantoea varia</name>
    <dbReference type="NCBI Taxonomy" id="1881036"/>
    <lineage>
        <taxon>Bacteria</taxon>
        <taxon>Pseudomonadati</taxon>
        <taxon>Pseudomonadota</taxon>
        <taxon>Gammaproteobacteria</taxon>
        <taxon>Enterobacterales</taxon>
        <taxon>Erwiniaceae</taxon>
        <taxon>Pantoea</taxon>
    </lineage>
</organism>
<dbReference type="PROSITE" id="PS00041">
    <property type="entry name" value="HTH_ARAC_FAMILY_1"/>
    <property type="match status" value="1"/>
</dbReference>
<keyword evidence="6" id="KW-0804">Transcription</keyword>
<dbReference type="NCBIfam" id="NF010028">
    <property type="entry name" value="PRK13503.1"/>
    <property type="match status" value="1"/>
</dbReference>
<dbReference type="SMART" id="SM00342">
    <property type="entry name" value="HTH_ARAC"/>
    <property type="match status" value="1"/>
</dbReference>
<dbReference type="SUPFAM" id="SSF46689">
    <property type="entry name" value="Homeodomain-like"/>
    <property type="match status" value="1"/>
</dbReference>
<dbReference type="CDD" id="cd06977">
    <property type="entry name" value="cupin_RhaR_RhaS-like_N"/>
    <property type="match status" value="1"/>
</dbReference>
<keyword evidence="2" id="KW-0677">Repeat</keyword>
<evidence type="ECO:0000313" key="11">
    <source>
        <dbReference type="Proteomes" id="UP000198968"/>
    </source>
</evidence>
<sequence length="289" mass="33753">MLIRLRYGFVKQREMTMTILHSADFFPEGDYAIAIEPRIPQPAFPEHHHDFHEIVLVEQGSGIHVFNGQPQTLCAGCVCFVRDHDRHLYEQTDNLCLTNVLYRSPGAFRFLSGLQALLPCDQDGQYASHWRINQKVMTQALSVAAQMQPDDVWSMEKQARQEQLFLQLLVLLREACIDGQSQDQEARLHRLLDWLGEHYSDEIIWDELADRFSLSLRTLHRQMKQQTGSTPQRYLNRVRLLQARHLLRHSDMRITDIAFQCGFGDSNHFSTLFRREFGCAPRAERQQMM</sequence>
<dbReference type="Gene3D" id="2.60.120.10">
    <property type="entry name" value="Jelly Rolls"/>
    <property type="match status" value="1"/>
</dbReference>
<dbReference type="InterPro" id="IPR018062">
    <property type="entry name" value="HTH_AraC-typ_CS"/>
</dbReference>
<dbReference type="Pfam" id="PF02311">
    <property type="entry name" value="AraC_binding"/>
    <property type="match status" value="1"/>
</dbReference>
<dbReference type="PRINTS" id="PR00032">
    <property type="entry name" value="HTHARAC"/>
</dbReference>
<dbReference type="GO" id="GO:0003700">
    <property type="term" value="F:DNA-binding transcription factor activity"/>
    <property type="evidence" value="ECO:0007669"/>
    <property type="project" value="InterPro"/>
</dbReference>
<dbReference type="GO" id="GO:0043565">
    <property type="term" value="F:sequence-specific DNA binding"/>
    <property type="evidence" value="ECO:0007669"/>
    <property type="project" value="InterPro"/>
</dbReference>
<dbReference type="Proteomes" id="UP000198968">
    <property type="component" value="Unassembled WGS sequence"/>
</dbReference>
<dbReference type="Gene3D" id="1.10.10.60">
    <property type="entry name" value="Homeodomain-like"/>
    <property type="match status" value="1"/>
</dbReference>
<dbReference type="SUPFAM" id="SSF51182">
    <property type="entry name" value="RmlC-like cupins"/>
    <property type="match status" value="1"/>
</dbReference>
<evidence type="ECO:0000259" key="9">
    <source>
        <dbReference type="PROSITE" id="PS01124"/>
    </source>
</evidence>
<dbReference type="PANTHER" id="PTHR46796">
    <property type="entry name" value="HTH-TYPE TRANSCRIPTIONAL ACTIVATOR RHAS-RELATED"/>
    <property type="match status" value="1"/>
</dbReference>
<protein>
    <recommendedName>
        <fullName evidence="8">Arabinose operon regulatory protein</fullName>
    </recommendedName>
</protein>
<keyword evidence="3" id="KW-0805">Transcription regulation</keyword>
<evidence type="ECO:0000256" key="1">
    <source>
        <dbReference type="ARBA" id="ARBA00022490"/>
    </source>
</evidence>
<dbReference type="PROSITE" id="PS01124">
    <property type="entry name" value="HTH_ARAC_FAMILY_2"/>
    <property type="match status" value="1"/>
</dbReference>
<evidence type="ECO:0000256" key="5">
    <source>
        <dbReference type="ARBA" id="ARBA00023159"/>
    </source>
</evidence>
<dbReference type="InterPro" id="IPR018060">
    <property type="entry name" value="HTH_AraC"/>
</dbReference>